<dbReference type="AlphaFoldDB" id="A0A383RM47"/>
<evidence type="ECO:0000313" key="2">
    <source>
        <dbReference type="Proteomes" id="UP000304148"/>
    </source>
</evidence>
<sequence length="42" mass="4573">MAGLNFKEGTLGVVVYDTNQGRYKLAPISAYLQNAGNVDDRL</sequence>
<protein>
    <submittedName>
        <fullName evidence="1">Uncharacterized protein</fullName>
    </submittedName>
</protein>
<dbReference type="EMBL" id="LS992241">
    <property type="protein sequence ID" value="SYX87662.1"/>
    <property type="molecule type" value="Genomic_DNA"/>
</dbReference>
<gene>
    <name evidence="1" type="ORF">PBLR_20006</name>
</gene>
<reference evidence="2" key="1">
    <citation type="submission" date="2018-08" db="EMBL/GenBank/DDBJ databases">
        <authorList>
            <person name="Chevrot R."/>
        </authorList>
    </citation>
    <scope>NUCLEOTIDE SEQUENCE [LARGE SCALE GENOMIC DNA]</scope>
</reference>
<name>A0A383RM47_PAEAL</name>
<dbReference type="Proteomes" id="UP000304148">
    <property type="component" value="Chromosome"/>
</dbReference>
<organism evidence="1 2">
    <name type="scientific">Paenibacillus alvei</name>
    <name type="common">Bacillus alvei</name>
    <dbReference type="NCBI Taxonomy" id="44250"/>
    <lineage>
        <taxon>Bacteria</taxon>
        <taxon>Bacillati</taxon>
        <taxon>Bacillota</taxon>
        <taxon>Bacilli</taxon>
        <taxon>Bacillales</taxon>
        <taxon>Paenibacillaceae</taxon>
        <taxon>Paenibacillus</taxon>
    </lineage>
</organism>
<accession>A0A383RM47</accession>
<proteinExistence type="predicted"/>
<evidence type="ECO:0000313" key="1">
    <source>
        <dbReference type="EMBL" id="SYX87662.1"/>
    </source>
</evidence>